<dbReference type="InterPro" id="IPR036196">
    <property type="entry name" value="Ptyr_pPase_sf"/>
</dbReference>
<dbReference type="PANTHER" id="PTHR43428:SF1">
    <property type="entry name" value="ARSENATE REDUCTASE"/>
    <property type="match status" value="1"/>
</dbReference>
<evidence type="ECO:0000256" key="1">
    <source>
        <dbReference type="ARBA" id="ARBA00022849"/>
    </source>
</evidence>
<dbReference type="InterPro" id="IPR023485">
    <property type="entry name" value="Ptyr_pPase"/>
</dbReference>
<sequence length="140" mass="15895">MTEKYRVLFLCTKNDVRSLMAEALLRHIDSTHFESFSAGLTAGEVDERTLQTLEHIGVNTNGLRSKSVMEFQGQDFDYVITLWEISADGPLLTLSAGEAITWHFEDPAASEKPEAFRHAVQELHERIKMFVTVKTRHTEA</sequence>
<evidence type="ECO:0000313" key="3">
    <source>
        <dbReference type="EMBL" id="MBC3475703.1"/>
    </source>
</evidence>
<name>A0ABR6V5N6_9PSED</name>
<protein>
    <submittedName>
        <fullName evidence="3">Arsenate reductase ArsC</fullName>
    </submittedName>
</protein>
<feature type="domain" description="Phosphotyrosine protein phosphatase I" evidence="2">
    <location>
        <begin position="5"/>
        <end position="133"/>
    </location>
</feature>
<dbReference type="SUPFAM" id="SSF52788">
    <property type="entry name" value="Phosphotyrosine protein phosphatases I"/>
    <property type="match status" value="1"/>
</dbReference>
<dbReference type="EMBL" id="JABWRS010000005">
    <property type="protein sequence ID" value="MBC3475703.1"/>
    <property type="molecule type" value="Genomic_DNA"/>
</dbReference>
<comment type="caution">
    <text evidence="3">The sequence shown here is derived from an EMBL/GenBank/DDBJ whole genome shotgun (WGS) entry which is preliminary data.</text>
</comment>
<dbReference type="SMART" id="SM00226">
    <property type="entry name" value="LMWPc"/>
    <property type="match status" value="1"/>
</dbReference>
<accession>A0ABR6V5N6</accession>
<keyword evidence="1" id="KW-0059">Arsenical resistance</keyword>
<dbReference type="Gene3D" id="3.40.50.2300">
    <property type="match status" value="1"/>
</dbReference>
<dbReference type="PANTHER" id="PTHR43428">
    <property type="entry name" value="ARSENATE REDUCTASE"/>
    <property type="match status" value="1"/>
</dbReference>
<keyword evidence="4" id="KW-1185">Reference proteome</keyword>
<dbReference type="Proteomes" id="UP000628086">
    <property type="component" value="Unassembled WGS sequence"/>
</dbReference>
<evidence type="ECO:0000259" key="2">
    <source>
        <dbReference type="SMART" id="SM00226"/>
    </source>
</evidence>
<dbReference type="Pfam" id="PF01451">
    <property type="entry name" value="LMWPc"/>
    <property type="match status" value="1"/>
</dbReference>
<organism evidence="3 4">
    <name type="scientific">Pseudomonas taiwanensis</name>
    <dbReference type="NCBI Taxonomy" id="470150"/>
    <lineage>
        <taxon>Bacteria</taxon>
        <taxon>Pseudomonadati</taxon>
        <taxon>Pseudomonadota</taxon>
        <taxon>Gammaproteobacteria</taxon>
        <taxon>Pseudomonadales</taxon>
        <taxon>Pseudomonadaceae</taxon>
        <taxon>Pseudomonas</taxon>
    </lineage>
</organism>
<dbReference type="RefSeq" id="WP_186478162.1">
    <property type="nucleotide sequence ID" value="NZ_JABWRS010000005.1"/>
</dbReference>
<proteinExistence type="predicted"/>
<gene>
    <name evidence="3" type="ORF">HU747_08820</name>
</gene>
<evidence type="ECO:0000313" key="4">
    <source>
        <dbReference type="Proteomes" id="UP000628086"/>
    </source>
</evidence>
<dbReference type="CDD" id="cd16345">
    <property type="entry name" value="LMWP_ArsC"/>
    <property type="match status" value="1"/>
</dbReference>
<reference evidence="3 4" key="1">
    <citation type="journal article" date="2020" name="Microorganisms">
        <title>Reliable Identification of Environmental Pseudomonas Isolates Using the rpoD Gene.</title>
        <authorList>
            <consortium name="The Broad Institute Genome Sequencing Platform"/>
            <person name="Girard L."/>
            <person name="Lood C."/>
            <person name="Rokni-Zadeh H."/>
            <person name="van Noort V."/>
            <person name="Lavigne R."/>
            <person name="De Mot R."/>
        </authorList>
    </citation>
    <scope>NUCLEOTIDE SEQUENCE [LARGE SCALE GENOMIC DNA]</scope>
    <source>
        <strain evidence="3 4">RW7P2</strain>
    </source>
</reference>